<reference evidence="2" key="1">
    <citation type="journal article" date="2019" name="BMC Genomics">
        <title>A new reference genome for Sorghum bicolor reveals high levels of sequence similarity between sweet and grain genotypes: implications for the genetics of sugar metabolism.</title>
        <authorList>
            <person name="Cooper E.A."/>
            <person name="Brenton Z.W."/>
            <person name="Flinn B.S."/>
            <person name="Jenkins J."/>
            <person name="Shu S."/>
            <person name="Flowers D."/>
            <person name="Luo F."/>
            <person name="Wang Y."/>
            <person name="Xia P."/>
            <person name="Barry K."/>
            <person name="Daum C."/>
            <person name="Lipzen A."/>
            <person name="Yoshinaga Y."/>
            <person name="Schmutz J."/>
            <person name="Saski C."/>
            <person name="Vermerris W."/>
            <person name="Kresovich S."/>
        </authorList>
    </citation>
    <scope>NUCLEOTIDE SEQUENCE</scope>
</reference>
<feature type="region of interest" description="Disordered" evidence="1">
    <location>
        <begin position="104"/>
        <end position="123"/>
    </location>
</feature>
<protein>
    <submittedName>
        <fullName evidence="2">Uncharacterized protein</fullName>
    </submittedName>
</protein>
<evidence type="ECO:0000313" key="2">
    <source>
        <dbReference type="EMBL" id="KAG0525762.1"/>
    </source>
</evidence>
<dbReference type="EMBL" id="CM027685">
    <property type="protein sequence ID" value="KAG0525762.1"/>
    <property type="molecule type" value="Genomic_DNA"/>
</dbReference>
<evidence type="ECO:0000256" key="1">
    <source>
        <dbReference type="SAM" id="MobiDB-lite"/>
    </source>
</evidence>
<dbReference type="Proteomes" id="UP000807115">
    <property type="component" value="Chromosome 6"/>
</dbReference>
<organism evidence="2 3">
    <name type="scientific">Sorghum bicolor</name>
    <name type="common">Sorghum</name>
    <name type="synonym">Sorghum vulgare</name>
    <dbReference type="NCBI Taxonomy" id="4558"/>
    <lineage>
        <taxon>Eukaryota</taxon>
        <taxon>Viridiplantae</taxon>
        <taxon>Streptophyta</taxon>
        <taxon>Embryophyta</taxon>
        <taxon>Tracheophyta</taxon>
        <taxon>Spermatophyta</taxon>
        <taxon>Magnoliopsida</taxon>
        <taxon>Liliopsida</taxon>
        <taxon>Poales</taxon>
        <taxon>Poaceae</taxon>
        <taxon>PACMAD clade</taxon>
        <taxon>Panicoideae</taxon>
        <taxon>Andropogonodae</taxon>
        <taxon>Andropogoneae</taxon>
        <taxon>Sorghinae</taxon>
        <taxon>Sorghum</taxon>
    </lineage>
</organism>
<feature type="region of interest" description="Disordered" evidence="1">
    <location>
        <begin position="28"/>
        <end position="54"/>
    </location>
</feature>
<comment type="caution">
    <text evidence="2">The sequence shown here is derived from an EMBL/GenBank/DDBJ whole genome shotgun (WGS) entry which is preliminary data.</text>
</comment>
<feature type="region of interest" description="Disordered" evidence="1">
    <location>
        <begin position="70"/>
        <end position="90"/>
    </location>
</feature>
<name>A0A921UBD2_SORBI</name>
<sequence>MDVVFSAAAAVNPLSCWRSLPSSYATMPTLGSASASRDRQPSLPSFPREADRAGERRQIWADGRAMVCGQASGSDKGGMRPLVGSRKASHGDLYKVGDEGQWATAYGQPAGGNGAKSSLLIRD</sequence>
<dbReference type="AlphaFoldDB" id="A0A921UBD2"/>
<reference evidence="2" key="2">
    <citation type="submission" date="2020-10" db="EMBL/GenBank/DDBJ databases">
        <authorList>
            <person name="Cooper E.A."/>
            <person name="Brenton Z.W."/>
            <person name="Flinn B.S."/>
            <person name="Jenkins J."/>
            <person name="Shu S."/>
            <person name="Flowers D."/>
            <person name="Luo F."/>
            <person name="Wang Y."/>
            <person name="Xia P."/>
            <person name="Barry K."/>
            <person name="Daum C."/>
            <person name="Lipzen A."/>
            <person name="Yoshinaga Y."/>
            <person name="Schmutz J."/>
            <person name="Saski C."/>
            <person name="Vermerris W."/>
            <person name="Kresovich S."/>
        </authorList>
    </citation>
    <scope>NUCLEOTIDE SEQUENCE</scope>
</reference>
<gene>
    <name evidence="2" type="ORF">BDA96_06G084800</name>
</gene>
<proteinExistence type="predicted"/>
<evidence type="ECO:0000313" key="3">
    <source>
        <dbReference type="Proteomes" id="UP000807115"/>
    </source>
</evidence>
<accession>A0A921UBD2</accession>